<dbReference type="InterPro" id="IPR036388">
    <property type="entry name" value="WH-like_DNA-bd_sf"/>
</dbReference>
<protein>
    <recommendedName>
        <fullName evidence="3">DUF4364 domain-containing protein</fullName>
    </recommendedName>
</protein>
<name>A0A1M7L736_9FIRM</name>
<accession>A0A1M7L736</accession>
<evidence type="ECO:0008006" key="3">
    <source>
        <dbReference type="Google" id="ProtNLM"/>
    </source>
</evidence>
<dbReference type="Gene3D" id="1.10.10.10">
    <property type="entry name" value="Winged helix-like DNA-binding domain superfamily/Winged helix DNA-binding domain"/>
    <property type="match status" value="1"/>
</dbReference>
<proteinExistence type="predicted"/>
<reference evidence="1 2" key="1">
    <citation type="submission" date="2016-11" db="EMBL/GenBank/DDBJ databases">
        <authorList>
            <person name="Jaros S."/>
            <person name="Januszkiewicz K."/>
            <person name="Wedrychowicz H."/>
        </authorList>
    </citation>
    <scope>NUCLEOTIDE SEQUENCE [LARGE SCALE GENOMIC DNA]</scope>
    <source>
        <strain evidence="1 2">DSM 15930</strain>
    </source>
</reference>
<dbReference type="AlphaFoldDB" id="A0A1M7L736"/>
<organism evidence="1 2">
    <name type="scientific">Anaerosporobacter mobilis DSM 15930</name>
    <dbReference type="NCBI Taxonomy" id="1120996"/>
    <lineage>
        <taxon>Bacteria</taxon>
        <taxon>Bacillati</taxon>
        <taxon>Bacillota</taxon>
        <taxon>Clostridia</taxon>
        <taxon>Lachnospirales</taxon>
        <taxon>Lachnospiraceae</taxon>
        <taxon>Anaerosporobacter</taxon>
    </lineage>
</organism>
<gene>
    <name evidence="1" type="ORF">SAMN02746066_03108</name>
</gene>
<dbReference type="InterPro" id="IPR036390">
    <property type="entry name" value="WH_DNA-bd_sf"/>
</dbReference>
<evidence type="ECO:0000313" key="1">
    <source>
        <dbReference type="EMBL" id="SHM73578.1"/>
    </source>
</evidence>
<sequence>MQSEALTLYKLIILYILEKVDFPLSNAQVSNFILEKEYTNYFTIQQAISELIESDLIHCETIRNTTLYRVADSGRETLEYFNNQISDAIKKDIIEYLKENKYTLREEVSTLSDFFQSKPNEYIVRCQVKEKDSSVIELNLTVPSEEEASTICSNWRGKSQEVYSFIVRTLMTSKEQTDTEIDK</sequence>
<evidence type="ECO:0000313" key="2">
    <source>
        <dbReference type="Proteomes" id="UP000184038"/>
    </source>
</evidence>
<dbReference type="InterPro" id="IPR025374">
    <property type="entry name" value="DUF4364"/>
</dbReference>
<dbReference type="STRING" id="1120996.SAMN02746066_03108"/>
<dbReference type="Pfam" id="PF14277">
    <property type="entry name" value="DUF4364"/>
    <property type="match status" value="1"/>
</dbReference>
<dbReference type="RefSeq" id="WP_073289315.1">
    <property type="nucleotide sequence ID" value="NZ_FRCP01000015.1"/>
</dbReference>
<dbReference type="Proteomes" id="UP000184038">
    <property type="component" value="Unassembled WGS sequence"/>
</dbReference>
<dbReference type="OrthoDB" id="9783597at2"/>
<dbReference type="EMBL" id="FRCP01000015">
    <property type="protein sequence ID" value="SHM73578.1"/>
    <property type="molecule type" value="Genomic_DNA"/>
</dbReference>
<dbReference type="SUPFAM" id="SSF46785">
    <property type="entry name" value="Winged helix' DNA-binding domain"/>
    <property type="match status" value="1"/>
</dbReference>
<keyword evidence="2" id="KW-1185">Reference proteome</keyword>